<evidence type="ECO:0000259" key="2">
    <source>
        <dbReference type="Pfam" id="PF13435"/>
    </source>
</evidence>
<evidence type="ECO:0000313" key="4">
    <source>
        <dbReference type="Proteomes" id="UP001430306"/>
    </source>
</evidence>
<name>A0ABS8NF31_9BACT</name>
<evidence type="ECO:0000313" key="3">
    <source>
        <dbReference type="EMBL" id="MCC9641542.1"/>
    </source>
</evidence>
<dbReference type="Gene3D" id="1.25.40.10">
    <property type="entry name" value="Tetratricopeptide repeat domain"/>
    <property type="match status" value="1"/>
</dbReference>
<comment type="caution">
    <text evidence="3">The sequence shown here is derived from an EMBL/GenBank/DDBJ whole genome shotgun (WGS) entry which is preliminary data.</text>
</comment>
<feature type="domain" description="Cytochrome c-552/4" evidence="2">
    <location>
        <begin position="18"/>
        <end position="57"/>
    </location>
</feature>
<protein>
    <submittedName>
        <fullName evidence="3">Tetratricopeptide repeat protein</fullName>
    </submittedName>
</protein>
<dbReference type="PANTHER" id="PTHR35038">
    <property type="entry name" value="DISSIMILATORY SULFITE REDUCTASE SIRA"/>
    <property type="match status" value="1"/>
</dbReference>
<feature type="domain" description="Cytochrome c-552/4" evidence="2">
    <location>
        <begin position="145"/>
        <end position="182"/>
    </location>
</feature>
<keyword evidence="4" id="KW-1185">Reference proteome</keyword>
<dbReference type="Pfam" id="PF13435">
    <property type="entry name" value="Cytochrome_C554"/>
    <property type="match status" value="2"/>
</dbReference>
<dbReference type="Gene3D" id="1.10.1130.10">
    <property type="entry name" value="Flavocytochrome C3, Chain A"/>
    <property type="match status" value="1"/>
</dbReference>
<organism evidence="3 4">
    <name type="scientific">Rhodopirellula halodulae</name>
    <dbReference type="NCBI Taxonomy" id="2894198"/>
    <lineage>
        <taxon>Bacteria</taxon>
        <taxon>Pseudomonadati</taxon>
        <taxon>Planctomycetota</taxon>
        <taxon>Planctomycetia</taxon>
        <taxon>Pirellulales</taxon>
        <taxon>Pirellulaceae</taxon>
        <taxon>Rhodopirellula</taxon>
    </lineage>
</organism>
<dbReference type="RefSeq" id="WP_230271740.1">
    <property type="nucleotide sequence ID" value="NZ_JAJKFW010000006.1"/>
</dbReference>
<dbReference type="InterPro" id="IPR023155">
    <property type="entry name" value="Cyt_c-552/4"/>
</dbReference>
<dbReference type="SMART" id="SM00028">
    <property type="entry name" value="TPR"/>
    <property type="match status" value="1"/>
</dbReference>
<dbReference type="EMBL" id="JAJKFW010000006">
    <property type="protein sequence ID" value="MCC9641542.1"/>
    <property type="molecule type" value="Genomic_DNA"/>
</dbReference>
<dbReference type="InterPro" id="IPR019734">
    <property type="entry name" value="TPR_rpt"/>
</dbReference>
<dbReference type="InterPro" id="IPR036280">
    <property type="entry name" value="Multihaem_cyt_sf"/>
</dbReference>
<evidence type="ECO:0000256" key="1">
    <source>
        <dbReference type="ARBA" id="ARBA00022729"/>
    </source>
</evidence>
<dbReference type="Proteomes" id="UP001430306">
    <property type="component" value="Unassembled WGS sequence"/>
</dbReference>
<dbReference type="SUPFAM" id="SSF48695">
    <property type="entry name" value="Multiheme cytochromes"/>
    <property type="match status" value="1"/>
</dbReference>
<dbReference type="SUPFAM" id="SSF48452">
    <property type="entry name" value="TPR-like"/>
    <property type="match status" value="1"/>
</dbReference>
<gene>
    <name evidence="3" type="ORF">LOC71_04600</name>
</gene>
<reference evidence="3" key="1">
    <citation type="submission" date="2021-11" db="EMBL/GenBank/DDBJ databases">
        <title>Genome sequence.</title>
        <authorList>
            <person name="Sun Q."/>
        </authorList>
    </citation>
    <scope>NUCLEOTIDE SEQUENCE</scope>
    <source>
        <strain evidence="3">JC740</strain>
    </source>
</reference>
<dbReference type="InterPro" id="IPR051829">
    <property type="entry name" value="Multiheme_Cytochr_ET"/>
</dbReference>
<dbReference type="PANTHER" id="PTHR35038:SF8">
    <property type="entry name" value="C-TYPE POLYHEME CYTOCHROME OMCC"/>
    <property type="match status" value="1"/>
</dbReference>
<dbReference type="PROSITE" id="PS51257">
    <property type="entry name" value="PROKAR_LIPOPROTEIN"/>
    <property type="match status" value="1"/>
</dbReference>
<dbReference type="InterPro" id="IPR011990">
    <property type="entry name" value="TPR-like_helical_dom_sf"/>
</dbReference>
<proteinExistence type="predicted"/>
<keyword evidence="1" id="KW-0732">Signal</keyword>
<sequence>MATKPGVEMISNAVGTQACVACHPNRASSFFETAHANSLREVSAESESELNSFLHPASSQRMRVTKQAEQVVHEAWQELPQTSFELPIAKESIDLVMGSGTFAKSYLFRDVDSLMQAPLTHYTKRDQYDMSPGYDSANHLGFSRQVTDDCLFCHAGSLSRLKGNRNHSVLNELAIGCERCHGGGAQHVAVAKEQAEQKESLTNDAHSDVDWSIVHPAQLPRDQLESICAQCHLQGDVQMFANQKDSWSFEPGNDLAKTRLVYNVGPANQVADSTTFVGHFGQMHASKCYLESDELTCVTCHDPHHAIDEANRVQVHRDHCLNCHDNLDCGEEMTVRQDANQNSCHVCHMPRAGTEVPHVSITNHLIAIPTADRHQESSEARSSKVARTELPNAIALLDRSPEGSWQRELNESTAISQWLWMGADGSYDTQEVFQKAIQRLRSAIQIAEKNESASERVHVSLIEARTRLGSLIDRLLRLPGTRFSDEERAELANESQELMQTVLDLESDPTPEVQVALESLAGWAAEEERHREAYNLYKRLVKLRRNPADHYNLGLACGKLRRFGEAEQALLEALRIQPTYSLPYASLARLYQSIDPATASNYMQLAQRLQLVQQGDSVSQDSEPSK</sequence>
<accession>A0ABS8NF31</accession>